<comment type="pathway">
    <text evidence="1">Cofactor biosynthesis; riboflavin biosynthesis; 5-amino-6-(D-ribitylamino)uracil from GTP: step 2/4.</text>
</comment>
<dbReference type="InterPro" id="IPR016192">
    <property type="entry name" value="APOBEC/CMP_deaminase_Zn-bd"/>
</dbReference>
<evidence type="ECO:0000256" key="6">
    <source>
        <dbReference type="ARBA" id="ARBA00023268"/>
    </source>
</evidence>
<evidence type="ECO:0000256" key="2">
    <source>
        <dbReference type="ARBA" id="ARBA00004910"/>
    </source>
</evidence>
<gene>
    <name evidence="8" type="ORF">HAX54_041375</name>
</gene>
<evidence type="ECO:0000256" key="4">
    <source>
        <dbReference type="ARBA" id="ARBA00022723"/>
    </source>
</evidence>
<keyword evidence="9" id="KW-1185">Reference proteome</keyword>
<dbReference type="InterPro" id="IPR002125">
    <property type="entry name" value="CMP_dCMP_dom"/>
</dbReference>
<evidence type="ECO:0000313" key="9">
    <source>
        <dbReference type="Proteomes" id="UP000823775"/>
    </source>
</evidence>
<dbReference type="SUPFAM" id="SSF53927">
    <property type="entry name" value="Cytidine deaminase-like"/>
    <property type="match status" value="1"/>
</dbReference>
<accession>A0ABS8VRX2</accession>
<dbReference type="InterPro" id="IPR004794">
    <property type="entry name" value="Eubact_RibD"/>
</dbReference>
<evidence type="ECO:0000313" key="8">
    <source>
        <dbReference type="EMBL" id="MCE0482545.1"/>
    </source>
</evidence>
<dbReference type="Proteomes" id="UP000823775">
    <property type="component" value="Unassembled WGS sequence"/>
</dbReference>
<comment type="caution">
    <text evidence="8">The sequence shown here is derived from an EMBL/GenBank/DDBJ whole genome shotgun (WGS) entry which is preliminary data.</text>
</comment>
<dbReference type="InterPro" id="IPR002734">
    <property type="entry name" value="RibDG_C"/>
</dbReference>
<dbReference type="Pfam" id="PF01872">
    <property type="entry name" value="RibD_C"/>
    <property type="match status" value="1"/>
</dbReference>
<sequence>MYCFPLSPTKQSLYPSAHFLSPHTRKNQPKDLIFASRTYCASKRVPISLISLGNGSKESVFTSRLSYGFRVATKRVSISLTSLGNGDRLVNVRCGESPVEEHDDGFYIRRCVEIARKAVGHTSPNPMVGCVIVKDGKIVGEGFHPKAGQPHAEVFALRDAGDLAESATAFVSLEPCNHYGRTPPCTEALIKAKVKRVVVGMVDPNPIVASTGVSRLRDAGIEVVTGIEEELCRKLNEAYIHQMLTGNPFVTLRYSLSVDGGFLDQLGAEVMESGGYYSKLLQEYDAVVVSSFLLSAKYSVLSSKEPGAKQPLQIVLAKSSGSLQFPAVTMDTSFKTTIFSDKEIAVDLEASQRGIETVVLDRMNLTAILEHCKRQGLCSVMLDLRGSSAEFEEILQEGFEQNLFQKVIVEVLPILGASGKEAFKYMQQNRRLKNLTSRTLGESILLEGYF</sequence>
<dbReference type="Gene3D" id="3.40.140.10">
    <property type="entry name" value="Cytidine Deaminase, domain 2"/>
    <property type="match status" value="1"/>
</dbReference>
<dbReference type="PANTHER" id="PTHR11079:SF162">
    <property type="entry name" value="RIBOFLAVIN BIOSYNTHESIS PROTEIN PYRD, CHLOROPLASTIC"/>
    <property type="match status" value="1"/>
</dbReference>
<name>A0ABS8VRX2_DATST</name>
<evidence type="ECO:0000256" key="1">
    <source>
        <dbReference type="ARBA" id="ARBA00004882"/>
    </source>
</evidence>
<dbReference type="InterPro" id="IPR024072">
    <property type="entry name" value="DHFR-like_dom_sf"/>
</dbReference>
<evidence type="ECO:0000256" key="3">
    <source>
        <dbReference type="ARBA" id="ARBA00022619"/>
    </source>
</evidence>
<dbReference type="InterPro" id="IPR016193">
    <property type="entry name" value="Cytidine_deaminase-like"/>
</dbReference>
<dbReference type="PROSITE" id="PS00903">
    <property type="entry name" value="CYT_DCMP_DEAMINASES_1"/>
    <property type="match status" value="1"/>
</dbReference>
<dbReference type="PANTHER" id="PTHR11079">
    <property type="entry name" value="CYTOSINE DEAMINASE FAMILY MEMBER"/>
    <property type="match status" value="1"/>
</dbReference>
<feature type="domain" description="CMP/dCMP-type deaminase" evidence="7">
    <location>
        <begin position="102"/>
        <end position="224"/>
    </location>
</feature>
<dbReference type="PROSITE" id="PS51747">
    <property type="entry name" value="CYT_DCMP_DEAMINASES_2"/>
    <property type="match status" value="1"/>
</dbReference>
<evidence type="ECO:0000259" key="7">
    <source>
        <dbReference type="PROSITE" id="PS51747"/>
    </source>
</evidence>
<keyword evidence="3" id="KW-0686">Riboflavin biosynthesis</keyword>
<organism evidence="8 9">
    <name type="scientific">Datura stramonium</name>
    <name type="common">Jimsonweed</name>
    <name type="synonym">Common thornapple</name>
    <dbReference type="NCBI Taxonomy" id="4076"/>
    <lineage>
        <taxon>Eukaryota</taxon>
        <taxon>Viridiplantae</taxon>
        <taxon>Streptophyta</taxon>
        <taxon>Embryophyta</taxon>
        <taxon>Tracheophyta</taxon>
        <taxon>Spermatophyta</taxon>
        <taxon>Magnoliopsida</taxon>
        <taxon>eudicotyledons</taxon>
        <taxon>Gunneridae</taxon>
        <taxon>Pentapetalae</taxon>
        <taxon>asterids</taxon>
        <taxon>lamiids</taxon>
        <taxon>Solanales</taxon>
        <taxon>Solanaceae</taxon>
        <taxon>Solanoideae</taxon>
        <taxon>Datureae</taxon>
        <taxon>Datura</taxon>
    </lineage>
</organism>
<dbReference type="Gene3D" id="3.40.430.10">
    <property type="entry name" value="Dihydrofolate Reductase, subunit A"/>
    <property type="match status" value="1"/>
</dbReference>
<keyword evidence="6" id="KW-0511">Multifunctional enzyme</keyword>
<keyword evidence="5" id="KW-0862">Zinc</keyword>
<dbReference type="SUPFAM" id="SSF53597">
    <property type="entry name" value="Dihydrofolate reductase-like"/>
    <property type="match status" value="1"/>
</dbReference>
<proteinExistence type="predicted"/>
<dbReference type="CDD" id="cd01284">
    <property type="entry name" value="Riboflavin_deaminase-reductase"/>
    <property type="match status" value="1"/>
</dbReference>
<protein>
    <recommendedName>
        <fullName evidence="7">CMP/dCMP-type deaminase domain-containing protein</fullName>
    </recommendedName>
</protein>
<reference evidence="8 9" key="1">
    <citation type="journal article" date="2021" name="BMC Genomics">
        <title>Datura genome reveals duplications of psychoactive alkaloid biosynthetic genes and high mutation rate following tissue culture.</title>
        <authorList>
            <person name="Rajewski A."/>
            <person name="Carter-House D."/>
            <person name="Stajich J."/>
            <person name="Litt A."/>
        </authorList>
    </citation>
    <scope>NUCLEOTIDE SEQUENCE [LARGE SCALE GENOMIC DNA]</scope>
    <source>
        <strain evidence="8">AR-01</strain>
    </source>
</reference>
<dbReference type="NCBIfam" id="TIGR00326">
    <property type="entry name" value="eubact_ribD"/>
    <property type="match status" value="1"/>
</dbReference>
<evidence type="ECO:0000256" key="5">
    <source>
        <dbReference type="ARBA" id="ARBA00022833"/>
    </source>
</evidence>
<comment type="pathway">
    <text evidence="2">Cofactor biosynthesis; riboflavin biosynthesis; 5-amino-6-(D-ribitylamino)uracil from GTP: step 3/4.</text>
</comment>
<keyword evidence="4" id="KW-0479">Metal-binding</keyword>
<dbReference type="Pfam" id="PF00383">
    <property type="entry name" value="dCMP_cyt_deam_1"/>
    <property type="match status" value="1"/>
</dbReference>
<dbReference type="EMBL" id="JACEIK010005967">
    <property type="protein sequence ID" value="MCE0482545.1"/>
    <property type="molecule type" value="Genomic_DNA"/>
</dbReference>